<name>A0A1X1VZG0_MYCGO</name>
<dbReference type="EMBL" id="LQOY01000164">
    <property type="protein sequence ID" value="ORV76750.1"/>
    <property type="molecule type" value="Genomic_DNA"/>
</dbReference>
<evidence type="ECO:0000313" key="2">
    <source>
        <dbReference type="Proteomes" id="UP000193928"/>
    </source>
</evidence>
<gene>
    <name evidence="1" type="ORF">AWC08_33155</name>
</gene>
<dbReference type="RefSeq" id="WP_085088211.1">
    <property type="nucleotide sequence ID" value="NZ_JACKSU010000124.1"/>
</dbReference>
<organism evidence="1 2">
    <name type="scientific">Mycobacterium gordonae</name>
    <dbReference type="NCBI Taxonomy" id="1778"/>
    <lineage>
        <taxon>Bacteria</taxon>
        <taxon>Bacillati</taxon>
        <taxon>Actinomycetota</taxon>
        <taxon>Actinomycetes</taxon>
        <taxon>Mycobacteriales</taxon>
        <taxon>Mycobacteriaceae</taxon>
        <taxon>Mycobacterium</taxon>
    </lineage>
</organism>
<sequence>MAFDEFVATGAKPYQRREHCRVVGCDHEQVSAKWRLCEPHDQQFGRWRASRKTRDVEGFLSSARPFVRIHQFSLAGIDPGLRAEIVYVLQRRDEDGFPLNPTVIRTVLKKCGEHGISSLLEFTEAEVAVMPRSRSEERSLLRSARLHLTRLRARYDGLDPTESDVWDTAVLGLEASRQRRYPAVRGTLDFTAVSLPWVKTLVKEWVRQTEPDVATARRMILAAKVACRALSTRTGGHDPAQLGLADMSAVVKQISDLRRGDGARYSITMRCAHLRLWRDLVEFGRSVDLLNAVPGEFAVLSTHRLDKEDPEQEKAGKALPAEVIRFLDAHLDRFRPTVERVRVGWSGEDYAAMYQTMYVIFRNTGRRLDEVMSLKRDCLCYNTNGEASLVYDNRKAGRLGRWLPIDKDTVEVIERWQRRVDTLTVLPEGLLHDQVTVSVTRPDWPVWS</sequence>
<proteinExistence type="predicted"/>
<dbReference type="SUPFAM" id="SSF56349">
    <property type="entry name" value="DNA breaking-rejoining enzymes"/>
    <property type="match status" value="1"/>
</dbReference>
<comment type="caution">
    <text evidence="1">The sequence shown here is derived from an EMBL/GenBank/DDBJ whole genome shotgun (WGS) entry which is preliminary data.</text>
</comment>
<reference evidence="1 2" key="1">
    <citation type="submission" date="2016-01" db="EMBL/GenBank/DDBJ databases">
        <title>The new phylogeny of the genus Mycobacterium.</title>
        <authorList>
            <person name="Tarcisio F."/>
            <person name="Conor M."/>
            <person name="Antonella G."/>
            <person name="Elisabetta G."/>
            <person name="Giulia F.S."/>
            <person name="Sara T."/>
            <person name="Anna F."/>
            <person name="Clotilde B."/>
            <person name="Roberto B."/>
            <person name="Veronica D.S."/>
            <person name="Fabio R."/>
            <person name="Monica P."/>
            <person name="Olivier J."/>
            <person name="Enrico T."/>
            <person name="Nicola S."/>
        </authorList>
    </citation>
    <scope>NUCLEOTIDE SEQUENCE [LARGE SCALE GENOMIC DNA]</scope>
    <source>
        <strain evidence="1 2">DSM 44160</strain>
    </source>
</reference>
<evidence type="ECO:0000313" key="1">
    <source>
        <dbReference type="EMBL" id="ORV76750.1"/>
    </source>
</evidence>
<dbReference type="GO" id="GO:0003677">
    <property type="term" value="F:DNA binding"/>
    <property type="evidence" value="ECO:0007669"/>
    <property type="project" value="InterPro"/>
</dbReference>
<evidence type="ECO:0008006" key="3">
    <source>
        <dbReference type="Google" id="ProtNLM"/>
    </source>
</evidence>
<dbReference type="InterPro" id="IPR011010">
    <property type="entry name" value="DNA_brk_join_enz"/>
</dbReference>
<dbReference type="AlphaFoldDB" id="A0A1X1VZG0"/>
<keyword evidence="2" id="KW-1185">Reference proteome</keyword>
<dbReference type="Proteomes" id="UP000193928">
    <property type="component" value="Unassembled WGS sequence"/>
</dbReference>
<accession>A0A1X1VZG0</accession>
<protein>
    <recommendedName>
        <fullName evidence="3">Tyr recombinase domain-containing protein</fullName>
    </recommendedName>
</protein>